<evidence type="ECO:0000256" key="1">
    <source>
        <dbReference type="SAM" id="MobiDB-lite"/>
    </source>
</evidence>
<name>A0A3M9Y7F7_9PEZI</name>
<evidence type="ECO:0000313" key="2">
    <source>
        <dbReference type="EMBL" id="RNJ55110.1"/>
    </source>
</evidence>
<gene>
    <name evidence="2" type="ORF">D7B24_008977</name>
</gene>
<organism evidence="2 3">
    <name type="scientific">Verticillium nonalfalfae</name>
    <dbReference type="NCBI Taxonomy" id="1051616"/>
    <lineage>
        <taxon>Eukaryota</taxon>
        <taxon>Fungi</taxon>
        <taxon>Dikarya</taxon>
        <taxon>Ascomycota</taxon>
        <taxon>Pezizomycotina</taxon>
        <taxon>Sordariomycetes</taxon>
        <taxon>Hypocreomycetidae</taxon>
        <taxon>Glomerellales</taxon>
        <taxon>Plectosphaerellaceae</taxon>
        <taxon>Verticillium</taxon>
    </lineage>
</organism>
<accession>A0A3M9Y7F7</accession>
<dbReference type="EMBL" id="RBVV01000085">
    <property type="protein sequence ID" value="RNJ55110.1"/>
    <property type="molecule type" value="Genomic_DNA"/>
</dbReference>
<sequence length="184" mass="18017">MLSLSMAVAQEPPSTTTTGPPFPGVLPTVTPQSGCPAVTETGLLCSTCVVPACIEFSTVTQVCGCPTPVATVYLNWPCGGEEACAGAGCTTAFQVEALSGPCASTTTGDEGGGSAPDTTTASVPVTTSAPEASTPGGTSGSETTGFTTPRPSSNGTVPGPSSSGPTSVAENAAGRMRVPLLGWW</sequence>
<dbReference type="GeneID" id="39612666"/>
<dbReference type="Proteomes" id="UP000267145">
    <property type="component" value="Unassembled WGS sequence"/>
</dbReference>
<evidence type="ECO:0000313" key="3">
    <source>
        <dbReference type="Proteomes" id="UP000267145"/>
    </source>
</evidence>
<dbReference type="RefSeq" id="XP_028493268.1">
    <property type="nucleotide sequence ID" value="XM_028643055.1"/>
</dbReference>
<feature type="region of interest" description="Disordered" evidence="1">
    <location>
        <begin position="104"/>
        <end position="173"/>
    </location>
</feature>
<protein>
    <submittedName>
        <fullName evidence="2">Uncharacterized protein</fullName>
    </submittedName>
</protein>
<feature type="compositionally biased region" description="Low complexity" evidence="1">
    <location>
        <begin position="12"/>
        <end position="23"/>
    </location>
</feature>
<feature type="region of interest" description="Disordered" evidence="1">
    <location>
        <begin position="1"/>
        <end position="23"/>
    </location>
</feature>
<reference evidence="2 3" key="1">
    <citation type="submission" date="2018-10" db="EMBL/GenBank/DDBJ databases">
        <title>Genome sequence of Verticillium nonalfalfae VnAa140.</title>
        <authorList>
            <person name="Stajich J.E."/>
            <person name="Kasson M.T."/>
        </authorList>
    </citation>
    <scope>NUCLEOTIDE SEQUENCE [LARGE SCALE GENOMIC DNA]</scope>
    <source>
        <strain evidence="2 3">VnAa140</strain>
    </source>
</reference>
<comment type="caution">
    <text evidence="2">The sequence shown here is derived from an EMBL/GenBank/DDBJ whole genome shotgun (WGS) entry which is preliminary data.</text>
</comment>
<dbReference type="AlphaFoldDB" id="A0A3M9Y7F7"/>
<feature type="compositionally biased region" description="Low complexity" evidence="1">
    <location>
        <begin position="118"/>
        <end position="168"/>
    </location>
</feature>
<proteinExistence type="predicted"/>
<keyword evidence="3" id="KW-1185">Reference proteome</keyword>